<feature type="transmembrane region" description="Helical" evidence="1">
    <location>
        <begin position="87"/>
        <end position="108"/>
    </location>
</feature>
<gene>
    <name evidence="2" type="ORF">MSAN_01286100</name>
</gene>
<dbReference type="EMBL" id="JACAZH010000009">
    <property type="protein sequence ID" value="KAF7359435.1"/>
    <property type="molecule type" value="Genomic_DNA"/>
</dbReference>
<proteinExistence type="predicted"/>
<dbReference type="Pfam" id="PF08592">
    <property type="entry name" value="Anthrone_oxy"/>
    <property type="match status" value="1"/>
</dbReference>
<comment type="caution">
    <text evidence="2">The sequence shown here is derived from an EMBL/GenBank/DDBJ whole genome shotgun (WGS) entry which is preliminary data.</text>
</comment>
<dbReference type="OrthoDB" id="5954308at2759"/>
<keyword evidence="1" id="KW-0472">Membrane</keyword>
<dbReference type="Proteomes" id="UP000623467">
    <property type="component" value="Unassembled WGS sequence"/>
</dbReference>
<keyword evidence="3" id="KW-1185">Reference proteome</keyword>
<evidence type="ECO:0000313" key="3">
    <source>
        <dbReference type="Proteomes" id="UP000623467"/>
    </source>
</evidence>
<organism evidence="2 3">
    <name type="scientific">Mycena sanguinolenta</name>
    <dbReference type="NCBI Taxonomy" id="230812"/>
    <lineage>
        <taxon>Eukaryota</taxon>
        <taxon>Fungi</taxon>
        <taxon>Dikarya</taxon>
        <taxon>Basidiomycota</taxon>
        <taxon>Agaricomycotina</taxon>
        <taxon>Agaricomycetes</taxon>
        <taxon>Agaricomycetidae</taxon>
        <taxon>Agaricales</taxon>
        <taxon>Marasmiineae</taxon>
        <taxon>Mycenaceae</taxon>
        <taxon>Mycena</taxon>
    </lineage>
</organism>
<evidence type="ECO:0000313" key="2">
    <source>
        <dbReference type="EMBL" id="KAF7359435.1"/>
    </source>
</evidence>
<evidence type="ECO:0000256" key="1">
    <source>
        <dbReference type="SAM" id="Phobius"/>
    </source>
</evidence>
<dbReference type="AlphaFoldDB" id="A0A8H6YK64"/>
<keyword evidence="1" id="KW-1133">Transmembrane helix</keyword>
<reference evidence="2" key="1">
    <citation type="submission" date="2020-05" db="EMBL/GenBank/DDBJ databases">
        <title>Mycena genomes resolve the evolution of fungal bioluminescence.</title>
        <authorList>
            <person name="Tsai I.J."/>
        </authorList>
    </citation>
    <scope>NUCLEOTIDE SEQUENCE</scope>
    <source>
        <strain evidence="2">160909Yilan</strain>
    </source>
</reference>
<keyword evidence="1" id="KW-0812">Transmembrane</keyword>
<protein>
    <submittedName>
        <fullName evidence="2">ZZ-type zinc finger-containing protein 3</fullName>
    </submittedName>
</protein>
<accession>A0A8H6YK64</accession>
<sequence>MPSPGHLALVTGLVSSSYFTFANIGASYFGIMPATARGQTNLPVAERLILWAYFYDVSKFHMPTASVTSGLSLSVAAYFTPPGPLRNLLTVGSVAGFTFVLYTLIFLLRINNSLLASVQANSVRPMEEKEQKLVLDQLDNWRALHRPRIVLGIITWVAATTGLLASGPIVRF</sequence>
<dbReference type="InterPro" id="IPR013901">
    <property type="entry name" value="Anthrone_oxy"/>
</dbReference>
<feature type="transmembrane region" description="Helical" evidence="1">
    <location>
        <begin position="149"/>
        <end position="170"/>
    </location>
</feature>
<name>A0A8H6YK64_9AGAR</name>